<dbReference type="InterPro" id="IPR056884">
    <property type="entry name" value="NPHP3-like_N"/>
</dbReference>
<protein>
    <recommendedName>
        <fullName evidence="9">NWD NACHT-NTPase N-terminal domain-containing protein</fullName>
    </recommendedName>
</protein>
<feature type="compositionally biased region" description="Polar residues" evidence="3">
    <location>
        <begin position="64"/>
        <end position="87"/>
    </location>
</feature>
<dbReference type="Pfam" id="PF12796">
    <property type="entry name" value="Ank_2"/>
    <property type="match status" value="1"/>
</dbReference>
<comment type="caution">
    <text evidence="7">The sequence shown here is derived from an EMBL/GenBank/DDBJ whole genome shotgun (WGS) entry which is preliminary data.</text>
</comment>
<keyword evidence="2" id="KW-0040">ANK repeat</keyword>
<dbReference type="Gene3D" id="1.25.40.20">
    <property type="entry name" value="Ankyrin repeat-containing domain"/>
    <property type="match status" value="2"/>
</dbReference>
<name>A0A9P5GHK2_PENCR</name>
<dbReference type="SUPFAM" id="SSF48403">
    <property type="entry name" value="Ankyrin repeat"/>
    <property type="match status" value="1"/>
</dbReference>
<feature type="region of interest" description="Disordered" evidence="3">
    <location>
        <begin position="40"/>
        <end position="88"/>
    </location>
</feature>
<dbReference type="PANTHER" id="PTHR10039:SF14">
    <property type="entry name" value="NACHT DOMAIN-CONTAINING PROTEIN"/>
    <property type="match status" value="1"/>
</dbReference>
<dbReference type="InterPro" id="IPR054471">
    <property type="entry name" value="GPIID_WHD"/>
</dbReference>
<evidence type="ECO:0000256" key="1">
    <source>
        <dbReference type="ARBA" id="ARBA00022737"/>
    </source>
</evidence>
<dbReference type="EMBL" id="JAAOZQ010000062">
    <property type="protein sequence ID" value="KAF7521466.1"/>
    <property type="molecule type" value="Genomic_DNA"/>
</dbReference>
<dbReference type="InterPro" id="IPR027417">
    <property type="entry name" value="P-loop_NTPase"/>
</dbReference>
<evidence type="ECO:0000256" key="3">
    <source>
        <dbReference type="SAM" id="MobiDB-lite"/>
    </source>
</evidence>
<accession>A0A9P5GHK2</accession>
<gene>
    <name evidence="7" type="ORF">PCG10_008244</name>
</gene>
<dbReference type="Gene3D" id="3.40.50.300">
    <property type="entry name" value="P-loop containing nucleotide triphosphate hydrolases"/>
    <property type="match status" value="1"/>
</dbReference>
<feature type="repeat" description="ANK" evidence="2">
    <location>
        <begin position="978"/>
        <end position="1010"/>
    </location>
</feature>
<feature type="compositionally biased region" description="Low complexity" evidence="3">
    <location>
        <begin position="47"/>
        <end position="63"/>
    </location>
</feature>
<feature type="domain" description="GPI inositol-deacylase winged helix" evidence="5">
    <location>
        <begin position="687"/>
        <end position="779"/>
    </location>
</feature>
<dbReference type="PROSITE" id="PS50088">
    <property type="entry name" value="ANK_REPEAT"/>
    <property type="match status" value="2"/>
</dbReference>
<feature type="compositionally biased region" description="Acidic residues" evidence="3">
    <location>
        <begin position="1135"/>
        <end position="1145"/>
    </location>
</feature>
<dbReference type="PROSITE" id="PS50297">
    <property type="entry name" value="ANK_REP_REGION"/>
    <property type="match status" value="2"/>
</dbReference>
<dbReference type="SMART" id="SM00248">
    <property type="entry name" value="ANK"/>
    <property type="match status" value="6"/>
</dbReference>
<reference evidence="7" key="1">
    <citation type="submission" date="2020-02" db="EMBL/GenBank/DDBJ databases">
        <authorList>
            <person name="Lichtner F.J."/>
        </authorList>
    </citation>
    <scope>NUCLEOTIDE SEQUENCE</scope>
    <source>
        <strain evidence="7">G10</strain>
    </source>
</reference>
<evidence type="ECO:0000256" key="2">
    <source>
        <dbReference type="PROSITE-ProRule" id="PRU00023"/>
    </source>
</evidence>
<evidence type="ECO:0000259" key="6">
    <source>
        <dbReference type="Pfam" id="PF24883"/>
    </source>
</evidence>
<evidence type="ECO:0000259" key="4">
    <source>
        <dbReference type="Pfam" id="PF17100"/>
    </source>
</evidence>
<feature type="repeat" description="ANK" evidence="2">
    <location>
        <begin position="1181"/>
        <end position="1213"/>
    </location>
</feature>
<evidence type="ECO:0000313" key="7">
    <source>
        <dbReference type="EMBL" id="KAF7521466.1"/>
    </source>
</evidence>
<dbReference type="InterPro" id="IPR036770">
    <property type="entry name" value="Ankyrin_rpt-contain_sf"/>
</dbReference>
<feature type="compositionally biased region" description="Low complexity" evidence="3">
    <location>
        <begin position="1116"/>
        <end position="1132"/>
    </location>
</feature>
<feature type="compositionally biased region" description="Polar residues" evidence="3">
    <location>
        <begin position="1088"/>
        <end position="1103"/>
    </location>
</feature>
<dbReference type="Proteomes" id="UP000701341">
    <property type="component" value="Unassembled WGS sequence"/>
</dbReference>
<dbReference type="InterPro" id="IPR031359">
    <property type="entry name" value="NACHT_N"/>
</dbReference>
<dbReference type="InterPro" id="IPR002110">
    <property type="entry name" value="Ankyrin_rpt"/>
</dbReference>
<feature type="region of interest" description="Disordered" evidence="3">
    <location>
        <begin position="1088"/>
        <end position="1174"/>
    </location>
</feature>
<keyword evidence="8" id="KW-1185">Reference proteome</keyword>
<dbReference type="SUPFAM" id="SSF52540">
    <property type="entry name" value="P-loop containing nucleoside triphosphate hydrolases"/>
    <property type="match status" value="1"/>
</dbReference>
<feature type="domain" description="NWD NACHT-NTPase N-terminal" evidence="4">
    <location>
        <begin position="91"/>
        <end position="317"/>
    </location>
</feature>
<keyword evidence="1" id="KW-0677">Repeat</keyword>
<evidence type="ECO:0008006" key="9">
    <source>
        <dbReference type="Google" id="ProtNLM"/>
    </source>
</evidence>
<dbReference type="Pfam" id="PF00023">
    <property type="entry name" value="Ank"/>
    <property type="match status" value="1"/>
</dbReference>
<organism evidence="7 8">
    <name type="scientific">Penicillium crustosum</name>
    <name type="common">Blue mold fungus</name>
    <dbReference type="NCBI Taxonomy" id="36656"/>
    <lineage>
        <taxon>Eukaryota</taxon>
        <taxon>Fungi</taxon>
        <taxon>Dikarya</taxon>
        <taxon>Ascomycota</taxon>
        <taxon>Pezizomycotina</taxon>
        <taxon>Eurotiomycetes</taxon>
        <taxon>Eurotiomycetidae</taxon>
        <taxon>Eurotiales</taxon>
        <taxon>Aspergillaceae</taxon>
        <taxon>Penicillium</taxon>
    </lineage>
</organism>
<dbReference type="Pfam" id="PF17100">
    <property type="entry name" value="NACHT_N"/>
    <property type="match status" value="1"/>
</dbReference>
<dbReference type="AlphaFoldDB" id="A0A9P5GHK2"/>
<evidence type="ECO:0000259" key="5">
    <source>
        <dbReference type="Pfam" id="PF22939"/>
    </source>
</evidence>
<dbReference type="Pfam" id="PF22939">
    <property type="entry name" value="WHD_GPIID"/>
    <property type="match status" value="1"/>
</dbReference>
<dbReference type="Pfam" id="PF24883">
    <property type="entry name" value="NPHP3_N"/>
    <property type="match status" value="1"/>
</dbReference>
<sequence length="1268" mass="141928">MPLKLLRIHGSDPRIWSGLNSDQQYSAMGLRKLLRVLHPSDRKERSTSPSLSPSPSLAAAGTTNSDAITPATSTHSSPDANVTTGDSTPRDLWDEAYIILSREDPKLKQRYEEILLTQDELNGEPSQNHLAPAGSYQREEQLRQIAKSKVEEIDLAKWQPKIGSHSVDIGGGFDQAIKIVVAAKEFVSSAVSSEPHAALAWAGVCIFLPLLLSPSEQNSAAHDGLEAIPLAVRRLRVMERLVRRGKSELTRSSYHSDSLELVKDFEDTAVDLYKTILEFQIRLGRQYSDNWARRYGRDVFKADDWTGLTSRIKSLEVRCTEIAQDLSRERIESALQISENNMQRGLQEVQQELKKTTRGIEQQTMMQSAWRQTDEERKCVQLFRQSNSYENQKGRTAKRVLETGKWFLENDKFIDWRENEGPDLLWLSAKPGSGKSVLAKTIIDEGLATLSHQKQSAVCYFFFKDISPYQRSAVSAISAILHQLFSAFPSLVKHALMPYHLNGKELLGLFDEMFRILCQAATDPTVGQVVCILDALDECSDEDRFSLIGAITNFYHEATDSLSDDDQPKLKFLLTSRPYSHIHAQFHDLMKEAPTIHLSGDHESERIKDEIDLVIDVSIPKLAAERGFDERATKYLLEELHTVDNRTYLWLSLIMDEIRLSERPANKRELKKIISGLPRSLIEAYDKILKRCRHPDLARQLLHIILAAREPLTVDDMKIATALASDFEYRSYDEIGIERSDAFEMRIKNACGLMVTIDDGSVFLIHQTAKEFLIEDDDATQHSETWKHSFSPLDSEILLAKICMTLLSFTYFSETPLTIDDDDDEPRKGVTEYTENNAFLKYASMNWMEHSDKGELDNNPKWMSLMLSLCSVDKPAFRTWYTIYRQLGENHFPSKTTSLNIAAHFNFSNVLASLLASGENPNEPDGYGATPLARSVRQSKRAVELLLDANADINAYGWEEPWHDEVNDSGSEIEVKPFAGTPLVMSVFGGDPDMVEFLIQRGAEINFPPHNSLTPLFAAYIVSIVNDESNATEVLHLLLRSGANVCFEMKPEHTSTGMTVLHYAAMQNDLTTLSILLGSETADVNFQLQELPSNKPTEGQSSVDGRKISSNKRTLSQDSSGSDSRRGTSVSSWDENLEVGSEADDNALVPDNDSSAGFNSDDHQSDSSTSTHSSLGERYMIGATPLHLAARGEFVKNVKLLLEHGADPHIKNADGYTAMDLVLELVEDSDDEAACTSKKTEITELLERYSHVSSDGEESLPGVSSIDG</sequence>
<proteinExistence type="predicted"/>
<dbReference type="PANTHER" id="PTHR10039">
    <property type="entry name" value="AMELOGENIN"/>
    <property type="match status" value="1"/>
</dbReference>
<feature type="domain" description="Nephrocystin 3-like N-terminal" evidence="6">
    <location>
        <begin position="403"/>
        <end position="577"/>
    </location>
</feature>
<evidence type="ECO:0000313" key="8">
    <source>
        <dbReference type="Proteomes" id="UP000701341"/>
    </source>
</evidence>